<dbReference type="EMBL" id="JADWYK010000003">
    <property type="protein sequence ID" value="MBG8553162.1"/>
    <property type="molecule type" value="Genomic_DNA"/>
</dbReference>
<protein>
    <submittedName>
        <fullName evidence="3">TPM domain-containing protein</fullName>
    </submittedName>
</protein>
<dbReference type="PANTHER" id="PTHR30373:SF2">
    <property type="entry name" value="UPF0603 PROTEIN YGCG"/>
    <property type="match status" value="1"/>
</dbReference>
<evidence type="ECO:0000259" key="2">
    <source>
        <dbReference type="Pfam" id="PF04536"/>
    </source>
</evidence>
<keyword evidence="1" id="KW-1133">Transmembrane helix</keyword>
<evidence type="ECO:0000313" key="4">
    <source>
        <dbReference type="Proteomes" id="UP000601099"/>
    </source>
</evidence>
<comment type="caution">
    <text evidence="3">The sequence shown here is derived from an EMBL/GenBank/DDBJ whole genome shotgun (WGS) entry which is preliminary data.</text>
</comment>
<name>A0ABS0KZ73_9BACT</name>
<organism evidence="3 4">
    <name type="scientific">Hymenobacter guriensis</name>
    <dbReference type="NCBI Taxonomy" id="2793065"/>
    <lineage>
        <taxon>Bacteria</taxon>
        <taxon>Pseudomonadati</taxon>
        <taxon>Bacteroidota</taxon>
        <taxon>Cytophagia</taxon>
        <taxon>Cytophagales</taxon>
        <taxon>Hymenobacteraceae</taxon>
        <taxon>Hymenobacter</taxon>
    </lineage>
</organism>
<evidence type="ECO:0000256" key="1">
    <source>
        <dbReference type="SAM" id="Phobius"/>
    </source>
</evidence>
<dbReference type="RefSeq" id="WP_196954195.1">
    <property type="nucleotide sequence ID" value="NZ_JADWYK010000003.1"/>
</dbReference>
<reference evidence="3 4" key="1">
    <citation type="submission" date="2020-11" db="EMBL/GenBank/DDBJ databases">
        <title>Hymenobacter sp.</title>
        <authorList>
            <person name="Kim M.K."/>
        </authorList>
    </citation>
    <scope>NUCLEOTIDE SEQUENCE [LARGE SCALE GENOMIC DNA]</scope>
    <source>
        <strain evidence="3 4">BT594</strain>
    </source>
</reference>
<dbReference type="InterPro" id="IPR007621">
    <property type="entry name" value="TPM_dom"/>
</dbReference>
<dbReference type="Proteomes" id="UP000601099">
    <property type="component" value="Unassembled WGS sequence"/>
</dbReference>
<dbReference type="PANTHER" id="PTHR30373">
    <property type="entry name" value="UPF0603 PROTEIN YGCG"/>
    <property type="match status" value="1"/>
</dbReference>
<dbReference type="Gene3D" id="3.10.310.50">
    <property type="match status" value="1"/>
</dbReference>
<accession>A0ABS0KZ73</accession>
<sequence>MTVSTLRFFRLKPTAWCLPLLALWLLVTSAAVGQNLPPRPSPARLVNDLAGLLSPDEEARLEQKLVAYNDSTSSQIAIVTVQTLDGYEVADYAQRLGESWGVGRKGKNNGLLILVSNVEHKVTIQTGYGLEGAIPDALAKRVISNVIVPNFRAGQYYTGLDEATTRLIALASGEYKAEPRATGDYEDSSGSGWMFWVILGILIIILISRMRGGGGGGGGFGGRRNRGFGGGFIPPIILGGGGFGGGGFGGGGGGGGGGFGGFGGGSFGGGGASGDW</sequence>
<keyword evidence="4" id="KW-1185">Reference proteome</keyword>
<gene>
    <name evidence="3" type="ORF">I5L79_06370</name>
</gene>
<dbReference type="Pfam" id="PF04536">
    <property type="entry name" value="TPM_phosphatase"/>
    <property type="match status" value="1"/>
</dbReference>
<keyword evidence="1" id="KW-0472">Membrane</keyword>
<feature type="domain" description="TPM" evidence="2">
    <location>
        <begin position="46"/>
        <end position="169"/>
    </location>
</feature>
<proteinExistence type="predicted"/>
<keyword evidence="1" id="KW-0812">Transmembrane</keyword>
<feature type="transmembrane region" description="Helical" evidence="1">
    <location>
        <begin position="190"/>
        <end position="207"/>
    </location>
</feature>
<evidence type="ECO:0000313" key="3">
    <source>
        <dbReference type="EMBL" id="MBG8553162.1"/>
    </source>
</evidence>